<comment type="caution">
    <text evidence="2">The sequence shown here is derived from an EMBL/GenBank/DDBJ whole genome shotgun (WGS) entry which is preliminary data.</text>
</comment>
<dbReference type="PANTHER" id="PTHR45663:SF11">
    <property type="entry name" value="GEO12009P1"/>
    <property type="match status" value="1"/>
</dbReference>
<evidence type="ECO:0000313" key="3">
    <source>
        <dbReference type="Proteomes" id="UP000615593"/>
    </source>
</evidence>
<accession>A0ABQ3BI19</accession>
<dbReference type="GeneID" id="94367882"/>
<evidence type="ECO:0000313" key="2">
    <source>
        <dbReference type="EMBL" id="GGZ44812.1"/>
    </source>
</evidence>
<dbReference type="SUPFAM" id="SSF52833">
    <property type="entry name" value="Thioredoxin-like"/>
    <property type="match status" value="1"/>
</dbReference>
<dbReference type="EMBL" id="BMWY01000001">
    <property type="protein sequence ID" value="GGZ44812.1"/>
    <property type="molecule type" value="Genomic_DNA"/>
</dbReference>
<reference evidence="3" key="1">
    <citation type="journal article" date="2019" name="Int. J. Syst. Evol. Microbiol.">
        <title>The Global Catalogue of Microorganisms (GCM) 10K type strain sequencing project: providing services to taxonomists for standard genome sequencing and annotation.</title>
        <authorList>
            <consortium name="The Broad Institute Genomics Platform"/>
            <consortium name="The Broad Institute Genome Sequencing Center for Infectious Disease"/>
            <person name="Wu L."/>
            <person name="Ma J."/>
        </authorList>
    </citation>
    <scope>NUCLEOTIDE SEQUENCE [LARGE SCALE GENOMIC DNA]</scope>
    <source>
        <strain evidence="3">KCTC 12708</strain>
    </source>
</reference>
<feature type="domain" description="Thioredoxin" evidence="1">
    <location>
        <begin position="26"/>
        <end position="93"/>
    </location>
</feature>
<dbReference type="InterPro" id="IPR036249">
    <property type="entry name" value="Thioredoxin-like_sf"/>
</dbReference>
<dbReference type="InterPro" id="IPR013766">
    <property type="entry name" value="Thioredoxin_domain"/>
</dbReference>
<gene>
    <name evidence="2" type="ORF">GCM10008088_02400</name>
</gene>
<dbReference type="CDD" id="cd02947">
    <property type="entry name" value="TRX_family"/>
    <property type="match status" value="1"/>
</dbReference>
<name>A0ABQ3BI19_9FLAO</name>
<dbReference type="Proteomes" id="UP000615593">
    <property type="component" value="Unassembled WGS sequence"/>
</dbReference>
<dbReference type="RefSeq" id="WP_027885860.1">
    <property type="nucleotide sequence ID" value="NZ_BMWY01000001.1"/>
</dbReference>
<dbReference type="PANTHER" id="PTHR45663">
    <property type="entry name" value="GEO12009P1"/>
    <property type="match status" value="1"/>
</dbReference>
<evidence type="ECO:0000259" key="1">
    <source>
        <dbReference type="Pfam" id="PF00085"/>
    </source>
</evidence>
<keyword evidence="3" id="KW-1185">Reference proteome</keyword>
<sequence length="98" mass="11547">MSKFGHLISSSEYVFFSFYSENNRLALQAELNNIAEALKDKAKVIKIDIEKNRELTAALRITNFPTYVLYKNEEMVWRNSSDLKSDEIMNLIQQYFQE</sequence>
<dbReference type="Pfam" id="PF00085">
    <property type="entry name" value="Thioredoxin"/>
    <property type="match status" value="1"/>
</dbReference>
<protein>
    <submittedName>
        <fullName evidence="2">Thiol reductase thioredoxin</fullName>
    </submittedName>
</protein>
<dbReference type="Gene3D" id="3.40.30.10">
    <property type="entry name" value="Glutaredoxin"/>
    <property type="match status" value="1"/>
</dbReference>
<proteinExistence type="predicted"/>
<organism evidence="2 3">
    <name type="scientific">Mesonia mobilis</name>
    <dbReference type="NCBI Taxonomy" id="369791"/>
    <lineage>
        <taxon>Bacteria</taxon>
        <taxon>Pseudomonadati</taxon>
        <taxon>Bacteroidota</taxon>
        <taxon>Flavobacteriia</taxon>
        <taxon>Flavobacteriales</taxon>
        <taxon>Flavobacteriaceae</taxon>
        <taxon>Mesonia</taxon>
    </lineage>
</organism>